<reference evidence="5 6" key="1">
    <citation type="submission" date="2011-11" db="EMBL/GenBank/DDBJ databases">
        <title>The Noncontiguous Finished genome of Jonquetella anthropi DSM 22815.</title>
        <authorList>
            <consortium name="US DOE Joint Genome Institute (JGI-PGF)"/>
            <person name="Lucas S."/>
            <person name="Copeland A."/>
            <person name="Lapidus A."/>
            <person name="Glavina del Rio T."/>
            <person name="Dalin E."/>
            <person name="Tice H."/>
            <person name="Bruce D."/>
            <person name="Goodwin L."/>
            <person name="Pitluck S."/>
            <person name="Peters L."/>
            <person name="Mikhailova N."/>
            <person name="Held B."/>
            <person name="Kyrpides N."/>
            <person name="Mavromatis K."/>
            <person name="Ivanova N."/>
            <person name="Markowitz V."/>
            <person name="Cheng J.-F."/>
            <person name="Hugenholtz P."/>
            <person name="Woyke T."/>
            <person name="Wu D."/>
            <person name="Gronow S."/>
            <person name="Wellnitz S."/>
            <person name="Brambilla E."/>
            <person name="Klenk H.-P."/>
            <person name="Eisen J.A."/>
        </authorList>
    </citation>
    <scope>NUCLEOTIDE SEQUENCE [LARGE SCALE GENOMIC DNA]</scope>
    <source>
        <strain evidence="5 6">DSM 22815</strain>
    </source>
</reference>
<sequence>MEQIRSLSALLEHAKKITAEKGPKRISVAKADDPGLLTALEQARSCGMATFVLTGDEDKIKAAAQQANVDLASYQIINVTNEPEMGLAAVKEVSGGKADIYMKGQIHTNHFLRGMLNKEVGLRMGKNTISHCYFHHIEGFDRILFISDAAFNMYPDLAQKADIVKNTVKLAKAFGVQCPKVACLAAVEVVNPDMPATLDAAALAAMGNRGQIPGCIIDGPFALDNAINEESAKTKGITSPVAGKADILLVPNIEAGNMMAKAIVYFTKNETAGLILGAAAPIILTSRADSPRTKLTSIAAAVTLADNK</sequence>
<dbReference type="PANTHER" id="PTHR43356">
    <property type="entry name" value="PHOSPHATE ACETYLTRANSFERASE"/>
    <property type="match status" value="1"/>
</dbReference>
<dbReference type="Gene3D" id="3.40.718.10">
    <property type="entry name" value="Isopropylmalate Dehydrogenase"/>
    <property type="match status" value="1"/>
</dbReference>
<keyword evidence="3" id="KW-0012">Acyltransferase</keyword>
<feature type="domain" description="Phosphate acetyl/butaryl transferase" evidence="4">
    <location>
        <begin position="88"/>
        <end position="301"/>
    </location>
</feature>
<name>H0UK23_9BACT</name>
<dbReference type="HOGENOM" id="CLU_056531_0_0_0"/>
<evidence type="ECO:0000256" key="2">
    <source>
        <dbReference type="ARBA" id="ARBA00022679"/>
    </source>
</evidence>
<feature type="domain" description="Phosphate acetyl/butaryl transferase" evidence="4">
    <location>
        <begin position="19"/>
        <end position="85"/>
    </location>
</feature>
<dbReference type="Proteomes" id="UP000003806">
    <property type="component" value="Chromosome"/>
</dbReference>
<evidence type="ECO:0000256" key="3">
    <source>
        <dbReference type="ARBA" id="ARBA00023315"/>
    </source>
</evidence>
<dbReference type="GO" id="GO:0016746">
    <property type="term" value="F:acyltransferase activity"/>
    <property type="evidence" value="ECO:0007669"/>
    <property type="project" value="UniProtKB-KW"/>
</dbReference>
<keyword evidence="2" id="KW-0808">Transferase</keyword>
<dbReference type="PANTHER" id="PTHR43356:SF2">
    <property type="entry name" value="PHOSPHATE ACETYLTRANSFERASE"/>
    <property type="match status" value="1"/>
</dbReference>
<dbReference type="Pfam" id="PF01515">
    <property type="entry name" value="PTA_PTB"/>
    <property type="match status" value="2"/>
</dbReference>
<dbReference type="NCBIfam" id="NF006045">
    <property type="entry name" value="PRK08190.1"/>
    <property type="match status" value="1"/>
</dbReference>
<dbReference type="OrthoDB" id="9774179at2"/>
<organism evidence="5 6">
    <name type="scientific">Jonquetella anthropi DSM 22815</name>
    <dbReference type="NCBI Taxonomy" id="885272"/>
    <lineage>
        <taxon>Bacteria</taxon>
        <taxon>Thermotogati</taxon>
        <taxon>Synergistota</taxon>
        <taxon>Synergistia</taxon>
        <taxon>Synergistales</taxon>
        <taxon>Dethiosulfovibrionaceae</taxon>
        <taxon>Jonquetella</taxon>
    </lineage>
</organism>
<proteinExistence type="inferred from homology"/>
<dbReference type="AlphaFoldDB" id="H0UK23"/>
<dbReference type="SUPFAM" id="SSF53659">
    <property type="entry name" value="Isocitrate/Isopropylmalate dehydrogenase-like"/>
    <property type="match status" value="1"/>
</dbReference>
<evidence type="ECO:0000313" key="6">
    <source>
        <dbReference type="Proteomes" id="UP000003806"/>
    </source>
</evidence>
<dbReference type="STRING" id="885272.JonanDRAFT_0638"/>
<dbReference type="RefSeq" id="WP_008520894.1">
    <property type="nucleotide sequence ID" value="NZ_CM001376.1"/>
</dbReference>
<dbReference type="eggNOG" id="COG0280">
    <property type="taxonomic scope" value="Bacteria"/>
</dbReference>
<evidence type="ECO:0000313" key="5">
    <source>
        <dbReference type="EMBL" id="EHM13033.1"/>
    </source>
</evidence>
<accession>H0UK23</accession>
<evidence type="ECO:0000256" key="1">
    <source>
        <dbReference type="ARBA" id="ARBA00005656"/>
    </source>
</evidence>
<dbReference type="PIRSF" id="PIRSF000428">
    <property type="entry name" value="P_Ac_trans"/>
    <property type="match status" value="1"/>
</dbReference>
<keyword evidence="6" id="KW-1185">Reference proteome</keyword>
<evidence type="ECO:0000259" key="4">
    <source>
        <dbReference type="Pfam" id="PF01515"/>
    </source>
</evidence>
<comment type="similarity">
    <text evidence="1">Belongs to the phosphate acetyltransferase and butyryltransferase family.</text>
</comment>
<dbReference type="EMBL" id="CM001376">
    <property type="protein sequence ID" value="EHM13033.1"/>
    <property type="molecule type" value="Genomic_DNA"/>
</dbReference>
<dbReference type="InterPro" id="IPR002505">
    <property type="entry name" value="PTA_PTB"/>
</dbReference>
<dbReference type="InterPro" id="IPR050500">
    <property type="entry name" value="Phos_Acetyltrans/Butyryltrans"/>
</dbReference>
<protein>
    <submittedName>
        <fullName evidence="5">Phosphotransacetylase</fullName>
    </submittedName>
</protein>
<gene>
    <name evidence="5" type="ORF">JonanDRAFT_0638</name>
</gene>
<dbReference type="InterPro" id="IPR012147">
    <property type="entry name" value="P_Ac_Bu_trans"/>
</dbReference>